<protein>
    <submittedName>
        <fullName evidence="7">YIP1 family protein</fullName>
    </submittedName>
</protein>
<comment type="subcellular location">
    <subcellularLocation>
        <location evidence="1">Membrane</location>
        <topology evidence="1">Multi-pass membrane protein</topology>
    </subcellularLocation>
</comment>
<feature type="transmembrane region" description="Helical" evidence="5">
    <location>
        <begin position="73"/>
        <end position="96"/>
    </location>
</feature>
<name>A0ABT7JG23_9DEIO</name>
<dbReference type="InterPro" id="IPR006977">
    <property type="entry name" value="Yip1_dom"/>
</dbReference>
<feature type="transmembrane region" description="Helical" evidence="5">
    <location>
        <begin position="164"/>
        <end position="188"/>
    </location>
</feature>
<gene>
    <name evidence="7" type="ORF">QOL99_04595</name>
</gene>
<evidence type="ECO:0000313" key="8">
    <source>
        <dbReference type="Proteomes" id="UP001302059"/>
    </source>
</evidence>
<organism evidence="7 8">
    <name type="scientific">Deinococcus rhizophilus</name>
    <dbReference type="NCBI Taxonomy" id="3049544"/>
    <lineage>
        <taxon>Bacteria</taxon>
        <taxon>Thermotogati</taxon>
        <taxon>Deinococcota</taxon>
        <taxon>Deinococci</taxon>
        <taxon>Deinococcales</taxon>
        <taxon>Deinococcaceae</taxon>
        <taxon>Deinococcus</taxon>
    </lineage>
</organism>
<evidence type="ECO:0000256" key="3">
    <source>
        <dbReference type="ARBA" id="ARBA00022989"/>
    </source>
</evidence>
<evidence type="ECO:0000256" key="2">
    <source>
        <dbReference type="ARBA" id="ARBA00022692"/>
    </source>
</evidence>
<feature type="domain" description="Yip1" evidence="6">
    <location>
        <begin position="20"/>
        <end position="179"/>
    </location>
</feature>
<dbReference type="EMBL" id="JASNGB010000023">
    <property type="protein sequence ID" value="MDL2343428.1"/>
    <property type="molecule type" value="Genomic_DNA"/>
</dbReference>
<evidence type="ECO:0000259" key="6">
    <source>
        <dbReference type="Pfam" id="PF04893"/>
    </source>
</evidence>
<keyword evidence="2 5" id="KW-0812">Transmembrane</keyword>
<proteinExistence type="predicted"/>
<dbReference type="RefSeq" id="WP_285521842.1">
    <property type="nucleotide sequence ID" value="NZ_JASNGB010000023.1"/>
</dbReference>
<evidence type="ECO:0000256" key="5">
    <source>
        <dbReference type="SAM" id="Phobius"/>
    </source>
</evidence>
<keyword evidence="8" id="KW-1185">Reference proteome</keyword>
<dbReference type="Pfam" id="PF04893">
    <property type="entry name" value="Yip1"/>
    <property type="match status" value="1"/>
</dbReference>
<keyword evidence="3 5" id="KW-1133">Transmembrane helix</keyword>
<evidence type="ECO:0000256" key="4">
    <source>
        <dbReference type="ARBA" id="ARBA00023136"/>
    </source>
</evidence>
<feature type="transmembrane region" description="Helical" evidence="5">
    <location>
        <begin position="42"/>
        <end position="61"/>
    </location>
</feature>
<keyword evidence="4 5" id="KW-0472">Membrane</keyword>
<dbReference type="Proteomes" id="UP001302059">
    <property type="component" value="Unassembled WGS sequence"/>
</dbReference>
<evidence type="ECO:0000256" key="1">
    <source>
        <dbReference type="ARBA" id="ARBA00004141"/>
    </source>
</evidence>
<accession>A0ABT7JG23</accession>
<feature type="transmembrane region" description="Helical" evidence="5">
    <location>
        <begin position="134"/>
        <end position="152"/>
    </location>
</feature>
<reference evidence="7 8" key="1">
    <citation type="submission" date="2023-05" db="EMBL/GenBank/DDBJ databases">
        <authorList>
            <person name="Gao F."/>
        </authorList>
    </citation>
    <scope>NUCLEOTIDE SEQUENCE [LARGE SCALE GENOMIC DNA]</scope>
    <source>
        <strain evidence="7 8">MIMF12</strain>
    </source>
</reference>
<comment type="caution">
    <text evidence="7">The sequence shown here is derived from an EMBL/GenBank/DDBJ whole genome shotgun (WGS) entry which is preliminary data.</text>
</comment>
<feature type="transmembrane region" description="Helical" evidence="5">
    <location>
        <begin position="108"/>
        <end position="128"/>
    </location>
</feature>
<sequence>MSAPTRIQATFADMFAQSTAVLTRPSPATFEHFERRGGVRQAFWYVGLAALVSAIIAALFAPFHGDVTVLGQFFSRLVLIPLQFGIFTGAVYLLGGRLFRGSGRYEEVAYSFSLFYVPLSILGTLLGIIPILGWLVSLLVTVALVVFGYLAVQSSMNLRDPVQAGATLLLAALLNGLLVSLLLAPLLLSPFVGR</sequence>
<evidence type="ECO:0000313" key="7">
    <source>
        <dbReference type="EMBL" id="MDL2343428.1"/>
    </source>
</evidence>